<dbReference type="EMBL" id="CP058595">
    <property type="protein sequence ID" value="QLG44844.1"/>
    <property type="molecule type" value="Genomic_DNA"/>
</dbReference>
<dbReference type="AlphaFoldDB" id="A0A7H9AN67"/>
<accession>A0A7H9AN67</accession>
<dbReference type="InterPro" id="IPR045492">
    <property type="entry name" value="DUF6434"/>
</dbReference>
<proteinExistence type="predicted"/>
<organism evidence="2 3">
    <name type="scientific">Costertonia aggregata</name>
    <dbReference type="NCBI Taxonomy" id="343403"/>
    <lineage>
        <taxon>Bacteria</taxon>
        <taxon>Pseudomonadati</taxon>
        <taxon>Bacteroidota</taxon>
        <taxon>Flavobacteriia</taxon>
        <taxon>Flavobacteriales</taxon>
        <taxon>Flavobacteriaceae</taxon>
        <taxon>Costertonia</taxon>
    </lineage>
</organism>
<dbReference type="Pfam" id="PF20026">
    <property type="entry name" value="DUF6434"/>
    <property type="match status" value="1"/>
</dbReference>
<dbReference type="Proteomes" id="UP000509302">
    <property type="component" value="Chromosome"/>
</dbReference>
<feature type="domain" description="DUF6434" evidence="1">
    <location>
        <begin position="1"/>
        <end position="36"/>
    </location>
</feature>
<evidence type="ECO:0000313" key="3">
    <source>
        <dbReference type="Proteomes" id="UP000509302"/>
    </source>
</evidence>
<name>A0A7H9AN67_9FLAO</name>
<evidence type="ECO:0000313" key="2">
    <source>
        <dbReference type="EMBL" id="QLG44844.1"/>
    </source>
</evidence>
<protein>
    <recommendedName>
        <fullName evidence="1">DUF6434 domain-containing protein</fullName>
    </recommendedName>
</protein>
<keyword evidence="3" id="KW-1185">Reference proteome</keyword>
<dbReference type="KEGG" id="cagg:HYG79_05585"/>
<evidence type="ECO:0000259" key="1">
    <source>
        <dbReference type="Pfam" id="PF20026"/>
    </source>
</evidence>
<reference evidence="2 3" key="1">
    <citation type="journal article" date="2006" name="Int. J. Syst. Evol. Microbiol.">
        <title>Costertonia aggregata gen. nov., sp. nov., a mesophilic marine bacterium of the family Flavobacteriaceae, isolated from a mature biofilm.</title>
        <authorList>
            <person name="Kwon K.K."/>
            <person name="Lee Y.K."/>
            <person name="Lee H.K."/>
        </authorList>
    </citation>
    <scope>NUCLEOTIDE SEQUENCE [LARGE SCALE GENOMIC DNA]</scope>
    <source>
        <strain evidence="2 3">KCCM 42265</strain>
    </source>
</reference>
<gene>
    <name evidence="2" type="ORF">HYG79_05585</name>
</gene>
<sequence>MKSRIGTKFSCHGDFMHRVRKNEGKTLEDAIAIWHELEDRKKRHFTFGT</sequence>